<protein>
    <submittedName>
        <fullName evidence="1">Uncharacterized protein</fullName>
    </submittedName>
</protein>
<sequence>WYINGQQVKHSSTAWVQFEVVPGTRLDDTDTSVLRLEVEATPRLFPEGRLRLRCVATQYTLYRRSAELDLHEDTPQIAPVLGPTAPHSLEPTGGAGRPYWRSPSLFLVMLASYWSTPEIMFILRR</sequence>
<organism evidence="1">
    <name type="scientific">Graphocephala atropunctata</name>
    <dbReference type="NCBI Taxonomy" id="36148"/>
    <lineage>
        <taxon>Eukaryota</taxon>
        <taxon>Metazoa</taxon>
        <taxon>Ecdysozoa</taxon>
        <taxon>Arthropoda</taxon>
        <taxon>Hexapoda</taxon>
        <taxon>Insecta</taxon>
        <taxon>Pterygota</taxon>
        <taxon>Neoptera</taxon>
        <taxon>Paraneoptera</taxon>
        <taxon>Hemiptera</taxon>
        <taxon>Auchenorrhyncha</taxon>
        <taxon>Membracoidea</taxon>
        <taxon>Cicadellidae</taxon>
        <taxon>Cicadellinae</taxon>
        <taxon>Cicadellini</taxon>
        <taxon>Graphocephala</taxon>
    </lineage>
</organism>
<dbReference type="EMBL" id="GEBQ01021311">
    <property type="protein sequence ID" value="JAT18666.1"/>
    <property type="molecule type" value="Transcribed_RNA"/>
</dbReference>
<dbReference type="AlphaFoldDB" id="A0A1B6L4T2"/>
<reference evidence="1" key="1">
    <citation type="submission" date="2015-11" db="EMBL/GenBank/DDBJ databases">
        <title>De novo transcriptome assembly of four potential Pierce s Disease insect vectors from Arizona vineyards.</title>
        <authorList>
            <person name="Tassone E.E."/>
        </authorList>
    </citation>
    <scope>NUCLEOTIDE SEQUENCE</scope>
</reference>
<feature type="non-terminal residue" evidence="1">
    <location>
        <position position="1"/>
    </location>
</feature>
<proteinExistence type="predicted"/>
<accession>A0A1B6L4T2</accession>
<evidence type="ECO:0000313" key="1">
    <source>
        <dbReference type="EMBL" id="JAT18666.1"/>
    </source>
</evidence>
<name>A0A1B6L4T2_9HEMI</name>
<gene>
    <name evidence="1" type="ORF">g.50081</name>
</gene>